<dbReference type="InterPro" id="IPR029062">
    <property type="entry name" value="Class_I_gatase-like"/>
</dbReference>
<dbReference type="PANTHER" id="PTHR43130:SF15">
    <property type="entry name" value="THIJ_PFPI FAMILY PROTEIN (AFU_ORTHOLOGUE AFUA_5G14240)"/>
    <property type="match status" value="1"/>
</dbReference>
<evidence type="ECO:0000259" key="2">
    <source>
        <dbReference type="Pfam" id="PF01965"/>
    </source>
</evidence>
<dbReference type="InParanoid" id="A0A165J8V1"/>
<accession>A0A165J8V1</accession>
<sequence length="260" mass="27886">MKQFVTFVLAAAAFVHAQDTGTSSLQPLVNIGYVVFPSFEALDVFGPLDPLNMLSMTVPLNLSIIAGSLDPVNTRPVSMATPSFFGESIVPSHTFADPPKNLDVLIVPGGLGTRAPIEQLQPAIDFIKTQYPDLKYLISVCTGATLLARAGVLDGRRATSNKAAWAFVKSTGPNVEWVPQARWVVDGNIWTTSGVAAGIDGIFAWIGHVWGEDTSLRIANLIEYERHTDPSWDPFAIIWNTTGTASAPAASAKLLPVIEI</sequence>
<feature type="domain" description="DJ-1/PfpI" evidence="2">
    <location>
        <begin position="35"/>
        <end position="199"/>
    </location>
</feature>
<keyword evidence="1" id="KW-0732">Signal</keyword>
<gene>
    <name evidence="3" type="ORF">EXIGLDRAFT_834928</name>
</gene>
<feature type="chain" id="PRO_5007859929" evidence="1">
    <location>
        <begin position="18"/>
        <end position="260"/>
    </location>
</feature>
<dbReference type="InterPro" id="IPR002818">
    <property type="entry name" value="DJ-1/PfpI"/>
</dbReference>
<proteinExistence type="predicted"/>
<dbReference type="Gene3D" id="3.40.50.880">
    <property type="match status" value="1"/>
</dbReference>
<evidence type="ECO:0000313" key="4">
    <source>
        <dbReference type="Proteomes" id="UP000077266"/>
    </source>
</evidence>
<dbReference type="SUPFAM" id="SSF52317">
    <property type="entry name" value="Class I glutamine amidotransferase-like"/>
    <property type="match status" value="1"/>
</dbReference>
<dbReference type="STRING" id="1314781.A0A165J8V1"/>
<dbReference type="InterPro" id="IPR052158">
    <property type="entry name" value="INH-QAR"/>
</dbReference>
<feature type="signal peptide" evidence="1">
    <location>
        <begin position="1"/>
        <end position="17"/>
    </location>
</feature>
<keyword evidence="3" id="KW-0808">Transferase</keyword>
<protein>
    <submittedName>
        <fullName evidence="3">Class I glutamine amidotransferase-like protein</fullName>
    </submittedName>
</protein>
<dbReference type="EMBL" id="KV425971">
    <property type="protein sequence ID" value="KZV94498.1"/>
    <property type="molecule type" value="Genomic_DNA"/>
</dbReference>
<reference evidence="3 4" key="1">
    <citation type="journal article" date="2016" name="Mol. Biol. Evol.">
        <title>Comparative Genomics of Early-Diverging Mushroom-Forming Fungi Provides Insights into the Origins of Lignocellulose Decay Capabilities.</title>
        <authorList>
            <person name="Nagy L.G."/>
            <person name="Riley R."/>
            <person name="Tritt A."/>
            <person name="Adam C."/>
            <person name="Daum C."/>
            <person name="Floudas D."/>
            <person name="Sun H."/>
            <person name="Yadav J.S."/>
            <person name="Pangilinan J."/>
            <person name="Larsson K.H."/>
            <person name="Matsuura K."/>
            <person name="Barry K."/>
            <person name="Labutti K."/>
            <person name="Kuo R."/>
            <person name="Ohm R.A."/>
            <person name="Bhattacharya S.S."/>
            <person name="Shirouzu T."/>
            <person name="Yoshinaga Y."/>
            <person name="Martin F.M."/>
            <person name="Grigoriev I.V."/>
            <person name="Hibbett D.S."/>
        </authorList>
    </citation>
    <scope>NUCLEOTIDE SEQUENCE [LARGE SCALE GENOMIC DNA]</scope>
    <source>
        <strain evidence="3 4">HHB12029</strain>
    </source>
</reference>
<dbReference type="CDD" id="cd03139">
    <property type="entry name" value="GATase1_PfpI_2"/>
    <property type="match status" value="1"/>
</dbReference>
<keyword evidence="3" id="KW-0315">Glutamine amidotransferase</keyword>
<evidence type="ECO:0000313" key="3">
    <source>
        <dbReference type="EMBL" id="KZV94498.1"/>
    </source>
</evidence>
<dbReference type="AlphaFoldDB" id="A0A165J8V1"/>
<keyword evidence="4" id="KW-1185">Reference proteome</keyword>
<evidence type="ECO:0000256" key="1">
    <source>
        <dbReference type="SAM" id="SignalP"/>
    </source>
</evidence>
<dbReference type="PANTHER" id="PTHR43130">
    <property type="entry name" value="ARAC-FAMILY TRANSCRIPTIONAL REGULATOR"/>
    <property type="match status" value="1"/>
</dbReference>
<dbReference type="Proteomes" id="UP000077266">
    <property type="component" value="Unassembled WGS sequence"/>
</dbReference>
<dbReference type="GO" id="GO:0016740">
    <property type="term" value="F:transferase activity"/>
    <property type="evidence" value="ECO:0007669"/>
    <property type="project" value="UniProtKB-KW"/>
</dbReference>
<name>A0A165J8V1_EXIGL</name>
<organism evidence="3 4">
    <name type="scientific">Exidia glandulosa HHB12029</name>
    <dbReference type="NCBI Taxonomy" id="1314781"/>
    <lineage>
        <taxon>Eukaryota</taxon>
        <taxon>Fungi</taxon>
        <taxon>Dikarya</taxon>
        <taxon>Basidiomycota</taxon>
        <taxon>Agaricomycotina</taxon>
        <taxon>Agaricomycetes</taxon>
        <taxon>Auriculariales</taxon>
        <taxon>Exidiaceae</taxon>
        <taxon>Exidia</taxon>
    </lineage>
</organism>
<dbReference type="OrthoDB" id="543156at2759"/>
<dbReference type="Pfam" id="PF01965">
    <property type="entry name" value="DJ-1_PfpI"/>
    <property type="match status" value="1"/>
</dbReference>